<dbReference type="HOGENOM" id="CLU_774883_0_0_1"/>
<dbReference type="EnsemblProtists" id="EKX36952">
    <property type="protein sequence ID" value="EKX36952"/>
    <property type="gene ID" value="GUITHDRAFT_116819"/>
</dbReference>
<gene>
    <name evidence="1" type="ORF">GUITHDRAFT_116819</name>
</gene>
<reference evidence="3" key="2">
    <citation type="submission" date="2012-11" db="EMBL/GenBank/DDBJ databases">
        <authorList>
            <person name="Kuo A."/>
            <person name="Curtis B.A."/>
            <person name="Tanifuji G."/>
            <person name="Burki F."/>
            <person name="Gruber A."/>
            <person name="Irimia M."/>
            <person name="Maruyama S."/>
            <person name="Arias M.C."/>
            <person name="Ball S.G."/>
            <person name="Gile G.H."/>
            <person name="Hirakawa Y."/>
            <person name="Hopkins J.F."/>
            <person name="Rensing S.A."/>
            <person name="Schmutz J."/>
            <person name="Symeonidi A."/>
            <person name="Elias M."/>
            <person name="Eveleigh R.J."/>
            <person name="Herman E.K."/>
            <person name="Klute M.J."/>
            <person name="Nakayama T."/>
            <person name="Obornik M."/>
            <person name="Reyes-Prieto A."/>
            <person name="Armbrust E.V."/>
            <person name="Aves S.J."/>
            <person name="Beiko R.G."/>
            <person name="Coutinho P."/>
            <person name="Dacks J.B."/>
            <person name="Durnford D.G."/>
            <person name="Fast N.M."/>
            <person name="Green B.R."/>
            <person name="Grisdale C."/>
            <person name="Hempe F."/>
            <person name="Henrissat B."/>
            <person name="Hoppner M.P."/>
            <person name="Ishida K.-I."/>
            <person name="Kim E."/>
            <person name="Koreny L."/>
            <person name="Kroth P.G."/>
            <person name="Liu Y."/>
            <person name="Malik S.-B."/>
            <person name="Maier U.G."/>
            <person name="McRose D."/>
            <person name="Mock T."/>
            <person name="Neilson J.A."/>
            <person name="Onodera N.T."/>
            <person name="Poole A.M."/>
            <person name="Pritham E.J."/>
            <person name="Richards T.A."/>
            <person name="Rocap G."/>
            <person name="Roy S.W."/>
            <person name="Sarai C."/>
            <person name="Schaack S."/>
            <person name="Shirato S."/>
            <person name="Slamovits C.H."/>
            <person name="Spencer D.F."/>
            <person name="Suzuki S."/>
            <person name="Worden A.Z."/>
            <person name="Zauner S."/>
            <person name="Barry K."/>
            <person name="Bell C."/>
            <person name="Bharti A.K."/>
            <person name="Crow J.A."/>
            <person name="Grimwood J."/>
            <person name="Kramer R."/>
            <person name="Lindquist E."/>
            <person name="Lucas S."/>
            <person name="Salamov A."/>
            <person name="McFadden G.I."/>
            <person name="Lane C.E."/>
            <person name="Keeling P.J."/>
            <person name="Gray M.W."/>
            <person name="Grigoriev I.V."/>
            <person name="Archibald J.M."/>
        </authorList>
    </citation>
    <scope>NUCLEOTIDE SEQUENCE</scope>
    <source>
        <strain evidence="3">CCMP2712</strain>
    </source>
</reference>
<name>L1ILF4_GUITC</name>
<organism evidence="1">
    <name type="scientific">Guillardia theta (strain CCMP2712)</name>
    <name type="common">Cryptophyte</name>
    <dbReference type="NCBI Taxonomy" id="905079"/>
    <lineage>
        <taxon>Eukaryota</taxon>
        <taxon>Cryptophyceae</taxon>
        <taxon>Pyrenomonadales</taxon>
        <taxon>Geminigeraceae</taxon>
        <taxon>Guillardia</taxon>
    </lineage>
</organism>
<dbReference type="RefSeq" id="XP_005823932.1">
    <property type="nucleotide sequence ID" value="XM_005823875.1"/>
</dbReference>
<reference evidence="1 3" key="1">
    <citation type="journal article" date="2012" name="Nature">
        <title>Algal genomes reveal evolutionary mosaicism and the fate of nucleomorphs.</title>
        <authorList>
            <consortium name="DOE Joint Genome Institute"/>
            <person name="Curtis B.A."/>
            <person name="Tanifuji G."/>
            <person name="Burki F."/>
            <person name="Gruber A."/>
            <person name="Irimia M."/>
            <person name="Maruyama S."/>
            <person name="Arias M.C."/>
            <person name="Ball S.G."/>
            <person name="Gile G.H."/>
            <person name="Hirakawa Y."/>
            <person name="Hopkins J.F."/>
            <person name="Kuo A."/>
            <person name="Rensing S.A."/>
            <person name="Schmutz J."/>
            <person name="Symeonidi A."/>
            <person name="Elias M."/>
            <person name="Eveleigh R.J."/>
            <person name="Herman E.K."/>
            <person name="Klute M.J."/>
            <person name="Nakayama T."/>
            <person name="Obornik M."/>
            <person name="Reyes-Prieto A."/>
            <person name="Armbrust E.V."/>
            <person name="Aves S.J."/>
            <person name="Beiko R.G."/>
            <person name="Coutinho P."/>
            <person name="Dacks J.B."/>
            <person name="Durnford D.G."/>
            <person name="Fast N.M."/>
            <person name="Green B.R."/>
            <person name="Grisdale C.J."/>
            <person name="Hempel F."/>
            <person name="Henrissat B."/>
            <person name="Hoppner M.P."/>
            <person name="Ishida K."/>
            <person name="Kim E."/>
            <person name="Koreny L."/>
            <person name="Kroth P.G."/>
            <person name="Liu Y."/>
            <person name="Malik S.B."/>
            <person name="Maier U.G."/>
            <person name="McRose D."/>
            <person name="Mock T."/>
            <person name="Neilson J.A."/>
            <person name="Onodera N.T."/>
            <person name="Poole A.M."/>
            <person name="Pritham E.J."/>
            <person name="Richards T.A."/>
            <person name="Rocap G."/>
            <person name="Roy S.W."/>
            <person name="Sarai C."/>
            <person name="Schaack S."/>
            <person name="Shirato S."/>
            <person name="Slamovits C.H."/>
            <person name="Spencer D.F."/>
            <person name="Suzuki S."/>
            <person name="Worden A.Z."/>
            <person name="Zauner S."/>
            <person name="Barry K."/>
            <person name="Bell C."/>
            <person name="Bharti A.K."/>
            <person name="Crow J.A."/>
            <person name="Grimwood J."/>
            <person name="Kramer R."/>
            <person name="Lindquist E."/>
            <person name="Lucas S."/>
            <person name="Salamov A."/>
            <person name="McFadden G.I."/>
            <person name="Lane C.E."/>
            <person name="Keeling P.J."/>
            <person name="Gray M.W."/>
            <person name="Grigoriev I.V."/>
            <person name="Archibald J.M."/>
        </authorList>
    </citation>
    <scope>NUCLEOTIDE SEQUENCE</scope>
    <source>
        <strain evidence="1 3">CCMP2712</strain>
    </source>
</reference>
<dbReference type="KEGG" id="gtt:GUITHDRAFT_116819"/>
<reference evidence="2" key="3">
    <citation type="submission" date="2015-06" db="UniProtKB">
        <authorList>
            <consortium name="EnsemblProtists"/>
        </authorList>
    </citation>
    <scope>IDENTIFICATION</scope>
</reference>
<sequence length="358" mass="40445">MFKLVYFKQSSLTDTVHLVLLSLSYVSCVSLGYAGRWLVIINLASEHWHPLFQGAMLSVGGFKLDPLWISRGGGEGSGRAEEEGKGRAGDTHIETKARLLCYGLDGKLITMSDFDHFDRHNPISDSMYKEMEQVCTWYLLNGDEVQWRRLEGRRKSIEEDIARLKKEAPSAEVVRLLKEKVRQLKMLCEEEEYCKDGFVKVGVEISLNGREVKKDPAEALEADASVSIPAVIRARPRRIGLGDGVLINVLCYSNTERSLLDRFSAFLPLGTEPGDNGQNTMTVGDMIKIFGNILMQRGLNRESMTSQSRLYHYKRTLDQAMLAKDIFVFRSTGDILSAEEIELYLFEGKEREGGEEEE</sequence>
<dbReference type="EMBL" id="JH993065">
    <property type="protein sequence ID" value="EKX36952.1"/>
    <property type="molecule type" value="Genomic_DNA"/>
</dbReference>
<evidence type="ECO:0000313" key="2">
    <source>
        <dbReference type="EnsemblProtists" id="EKX36952"/>
    </source>
</evidence>
<evidence type="ECO:0000313" key="1">
    <source>
        <dbReference type="EMBL" id="EKX36952.1"/>
    </source>
</evidence>
<accession>L1ILF4</accession>
<proteinExistence type="predicted"/>
<protein>
    <submittedName>
        <fullName evidence="1 2">Uncharacterized protein</fullName>
    </submittedName>
</protein>
<dbReference type="Proteomes" id="UP000011087">
    <property type="component" value="Unassembled WGS sequence"/>
</dbReference>
<dbReference type="GeneID" id="17293705"/>
<keyword evidence="3" id="KW-1185">Reference proteome</keyword>
<dbReference type="AlphaFoldDB" id="L1ILF4"/>
<dbReference type="PaxDb" id="55529-EKX36952"/>
<evidence type="ECO:0000313" key="3">
    <source>
        <dbReference type="Proteomes" id="UP000011087"/>
    </source>
</evidence>